<comment type="catalytic activity">
    <reaction evidence="1">
        <text>AMP + H2O = D-ribose 5-phosphate + adenine</text>
        <dbReference type="Rhea" id="RHEA:20129"/>
        <dbReference type="ChEBI" id="CHEBI:15377"/>
        <dbReference type="ChEBI" id="CHEBI:16708"/>
        <dbReference type="ChEBI" id="CHEBI:78346"/>
        <dbReference type="ChEBI" id="CHEBI:456215"/>
        <dbReference type="EC" id="3.2.2.4"/>
    </reaction>
</comment>
<evidence type="ECO:0000313" key="4">
    <source>
        <dbReference type="Proteomes" id="UP001173801"/>
    </source>
</evidence>
<sequence length="195" mass="21754">MTFLSEFNQYKNALKFANKSVTFFGSARFDDENLYCKAAKNLAYRLSENGFAVITGGGDGIMRAANEGAFESGKSHSVAFNIRLPFEQNTNPFATSGFLFSSFTPRKFALIDSSVAFVVFPGGFGTLDELFEILVLVQTGIKNVKIFLYGTKFWAGLDEFIKTTLMSENTISKGDLELYKITDDLDFIEREILNI</sequence>
<dbReference type="EMBL" id="JANURM010000003">
    <property type="protein sequence ID" value="MDL0088526.1"/>
    <property type="molecule type" value="Genomic_DNA"/>
</dbReference>
<comment type="similarity">
    <text evidence="2">Belongs to the LOG family.</text>
</comment>
<dbReference type="PANTHER" id="PTHR43393">
    <property type="entry name" value="CYTOKININ RIBOSIDE 5'-MONOPHOSPHATE PHOSPHORIBOHYDROLASE"/>
    <property type="match status" value="1"/>
</dbReference>
<dbReference type="NCBIfam" id="TIGR00730">
    <property type="entry name" value="Rossman fold protein, TIGR00730 family"/>
    <property type="match status" value="1"/>
</dbReference>
<keyword evidence="2" id="KW-0203">Cytokinin biosynthesis</keyword>
<comment type="caution">
    <text evidence="3">The sequence shown here is derived from an EMBL/GenBank/DDBJ whole genome shotgun (WGS) entry which is preliminary data.</text>
</comment>
<evidence type="ECO:0000313" key="3">
    <source>
        <dbReference type="EMBL" id="MDL0088526.1"/>
    </source>
</evidence>
<name>A0ABT7HNN5_9BACT</name>
<gene>
    <name evidence="3" type="ORF">NYG85_03955</name>
</gene>
<accession>A0ABT7HNN5</accession>
<organism evidence="3 4">
    <name type="scientific">Campylobacter gastrosuis</name>
    <dbReference type="NCBI Taxonomy" id="2974576"/>
    <lineage>
        <taxon>Bacteria</taxon>
        <taxon>Pseudomonadati</taxon>
        <taxon>Campylobacterota</taxon>
        <taxon>Epsilonproteobacteria</taxon>
        <taxon>Campylobacterales</taxon>
        <taxon>Campylobacteraceae</taxon>
        <taxon>Campylobacter</taxon>
    </lineage>
</organism>
<reference evidence="3" key="1">
    <citation type="submission" date="2022-08" db="EMBL/GenBank/DDBJ databases">
        <authorList>
            <person name="Wang H."/>
        </authorList>
    </citation>
    <scope>NUCLEOTIDE SEQUENCE</scope>
    <source>
        <strain evidence="3">PS10</strain>
    </source>
</reference>
<dbReference type="Gene3D" id="3.40.50.450">
    <property type="match status" value="1"/>
</dbReference>
<proteinExistence type="inferred from homology"/>
<reference evidence="3" key="2">
    <citation type="journal article" date="2023" name="Microorganisms">
        <title>Isolation and Genomic Characteristics of Cat-Borne Campylobacter felis sp. nov. and Sheep-Borne Campylobacter ovis sp. nov.</title>
        <authorList>
            <person name="Wang H."/>
            <person name="Li Y."/>
            <person name="Gu Y."/>
            <person name="Zhou G."/>
            <person name="Chen X."/>
            <person name="Zhang X."/>
            <person name="Shao Z."/>
            <person name="Zhang J."/>
            <person name="Zhang M."/>
        </authorList>
    </citation>
    <scope>NUCLEOTIDE SEQUENCE</scope>
    <source>
        <strain evidence="3">PS10</strain>
    </source>
</reference>
<dbReference type="InterPro" id="IPR005269">
    <property type="entry name" value="LOG"/>
</dbReference>
<protein>
    <recommendedName>
        <fullName evidence="2">Cytokinin riboside 5'-monophosphate phosphoribohydrolase</fullName>
        <ecNumber evidence="2">3.2.2.n1</ecNumber>
    </recommendedName>
</protein>
<dbReference type="InterPro" id="IPR052341">
    <property type="entry name" value="LOG_family_nucleotidases"/>
</dbReference>
<dbReference type="SUPFAM" id="SSF102405">
    <property type="entry name" value="MCP/YpsA-like"/>
    <property type="match status" value="1"/>
</dbReference>
<evidence type="ECO:0000256" key="1">
    <source>
        <dbReference type="ARBA" id="ARBA00000274"/>
    </source>
</evidence>
<dbReference type="InterPro" id="IPR031100">
    <property type="entry name" value="LOG_fam"/>
</dbReference>
<dbReference type="Pfam" id="PF03641">
    <property type="entry name" value="Lysine_decarbox"/>
    <property type="match status" value="1"/>
</dbReference>
<dbReference type="PANTHER" id="PTHR43393:SF2">
    <property type="entry name" value="CYTOKININ RIBOSIDE 5'-MONOPHOSPHATE PHOSPHORIBOHYDROLASE"/>
    <property type="match status" value="1"/>
</dbReference>
<dbReference type="Proteomes" id="UP001173801">
    <property type="component" value="Unassembled WGS sequence"/>
</dbReference>
<dbReference type="RefSeq" id="WP_284937182.1">
    <property type="nucleotide sequence ID" value="NZ_JANURM010000003.1"/>
</dbReference>
<keyword evidence="2" id="KW-0378">Hydrolase</keyword>
<keyword evidence="4" id="KW-1185">Reference proteome</keyword>
<evidence type="ECO:0000256" key="2">
    <source>
        <dbReference type="RuleBase" id="RU363015"/>
    </source>
</evidence>
<dbReference type="EC" id="3.2.2.n1" evidence="2"/>